<dbReference type="AlphaFoldDB" id="A0A9P3PNQ3"/>
<sequence>MTLADSLDVLAPEINVLPEICRFSLGIFPSGDLGGVYDFKRTSENTQTYELARMKAFSSRINVLITLPRWYSLTTVSLSPVIVTTSSELRLEGSGTAAAITPQTRRTALLDASSPSGSILLSACHEAFHAELSSLTVPEVVEVNIDLLDFQKPEDLLWLPDERYLRNNAAISGPTLFLLQALRYLAYVEATGVSTGSLTPFSDVLKGTSECGLGVLGFSSGILPACVVGTSFSTFSFISRAVEAYRLALWVGIRSQLYRKETLEAASLDPHTDLPWSLVFIGMSKEDAEEAISSFTQHAQTPVALHNRDHGRQIASQPRVHSWSTKPRSTVFTTPLFTCQFGRRFTGDVITKDQGSGSLVELVVDMLLVQPVNWNLVAEKVVASSPDNFLVRLLNLGPGTGAARCIQKAFPGGRASIADATIADGKSHAPTAKQEPIAIIGMAVNMPGAPNVSKLWEVLEQGINTISEIPEHRFKVSDYNEAAAGNGR</sequence>
<evidence type="ECO:0000313" key="4">
    <source>
        <dbReference type="Proteomes" id="UP001063166"/>
    </source>
</evidence>
<proteinExistence type="predicted"/>
<protein>
    <submittedName>
        <fullName evidence="3">Polyketide synthase</fullName>
    </submittedName>
</protein>
<organism evidence="3 4">
    <name type="scientific">Lyophyllum shimeji</name>
    <name type="common">Hon-shimeji</name>
    <name type="synonym">Tricholoma shimeji</name>
    <dbReference type="NCBI Taxonomy" id="47721"/>
    <lineage>
        <taxon>Eukaryota</taxon>
        <taxon>Fungi</taxon>
        <taxon>Dikarya</taxon>
        <taxon>Basidiomycota</taxon>
        <taxon>Agaricomycotina</taxon>
        <taxon>Agaricomycetes</taxon>
        <taxon>Agaricomycetidae</taxon>
        <taxon>Agaricales</taxon>
        <taxon>Tricholomatineae</taxon>
        <taxon>Lyophyllaceae</taxon>
        <taxon>Lyophyllum</taxon>
    </lineage>
</organism>
<evidence type="ECO:0000313" key="3">
    <source>
        <dbReference type="EMBL" id="GLB38793.1"/>
    </source>
</evidence>
<dbReference type="InterPro" id="IPR001227">
    <property type="entry name" value="Ac_transferase_dom_sf"/>
</dbReference>
<dbReference type="Proteomes" id="UP001063166">
    <property type="component" value="Unassembled WGS sequence"/>
</dbReference>
<dbReference type="Pfam" id="PF00109">
    <property type="entry name" value="ketoacyl-synt"/>
    <property type="match status" value="1"/>
</dbReference>
<evidence type="ECO:0000259" key="2">
    <source>
        <dbReference type="Pfam" id="PF16073"/>
    </source>
</evidence>
<dbReference type="SUPFAM" id="SSF53901">
    <property type="entry name" value="Thiolase-like"/>
    <property type="match status" value="1"/>
</dbReference>
<keyword evidence="4" id="KW-1185">Reference proteome</keyword>
<feature type="domain" description="Starter acyltransferase (SAT)" evidence="2">
    <location>
        <begin position="112"/>
        <end position="303"/>
    </location>
</feature>
<evidence type="ECO:0000259" key="1">
    <source>
        <dbReference type="Pfam" id="PF00109"/>
    </source>
</evidence>
<gene>
    <name evidence="3" type="primary">pks1</name>
    <name evidence="3" type="ORF">LshimejAT787_0506580</name>
</gene>
<name>A0A9P3PNQ3_LYOSH</name>
<dbReference type="InterPro" id="IPR016039">
    <property type="entry name" value="Thiolase-like"/>
</dbReference>
<accession>A0A9P3PNQ3</accession>
<dbReference type="Gene3D" id="3.40.47.10">
    <property type="match status" value="1"/>
</dbReference>
<dbReference type="InterPro" id="IPR032088">
    <property type="entry name" value="SAT"/>
</dbReference>
<dbReference type="EMBL" id="BRPK01000005">
    <property type="protein sequence ID" value="GLB38793.1"/>
    <property type="molecule type" value="Genomic_DNA"/>
</dbReference>
<dbReference type="Pfam" id="PF16073">
    <property type="entry name" value="SAT"/>
    <property type="match status" value="1"/>
</dbReference>
<dbReference type="OrthoDB" id="329835at2759"/>
<feature type="domain" description="Beta-ketoacyl synthase-like N-terminal" evidence="1">
    <location>
        <begin position="435"/>
        <end position="481"/>
    </location>
</feature>
<reference evidence="3" key="1">
    <citation type="submission" date="2022-07" db="EMBL/GenBank/DDBJ databases">
        <title>The genome of Lyophyllum shimeji provides insight into the initial evolution of ectomycorrhizal fungal genome.</title>
        <authorList>
            <person name="Kobayashi Y."/>
            <person name="Shibata T."/>
            <person name="Hirakawa H."/>
            <person name="Shigenobu S."/>
            <person name="Nishiyama T."/>
            <person name="Yamada A."/>
            <person name="Hasebe M."/>
            <person name="Kawaguchi M."/>
        </authorList>
    </citation>
    <scope>NUCLEOTIDE SEQUENCE</scope>
    <source>
        <strain evidence="3">AT787</strain>
    </source>
</reference>
<dbReference type="GO" id="GO:0016746">
    <property type="term" value="F:acyltransferase activity"/>
    <property type="evidence" value="ECO:0007669"/>
    <property type="project" value="InterPro"/>
</dbReference>
<dbReference type="Gene3D" id="3.40.366.10">
    <property type="entry name" value="Malonyl-Coenzyme A Acyl Carrier Protein, domain 2"/>
    <property type="match status" value="2"/>
</dbReference>
<comment type="caution">
    <text evidence="3">The sequence shown here is derived from an EMBL/GenBank/DDBJ whole genome shotgun (WGS) entry which is preliminary data.</text>
</comment>
<dbReference type="InterPro" id="IPR014030">
    <property type="entry name" value="Ketoacyl_synth_N"/>
</dbReference>